<accession>A0A8J2SZT9</accession>
<dbReference type="AlphaFoldDB" id="A0A8J2SZT9"/>
<proteinExistence type="predicted"/>
<feature type="non-terminal residue" evidence="1">
    <location>
        <position position="97"/>
    </location>
</feature>
<evidence type="ECO:0000313" key="2">
    <source>
        <dbReference type="Proteomes" id="UP000789595"/>
    </source>
</evidence>
<name>A0A8J2SZT9_9STRA</name>
<organism evidence="1 2">
    <name type="scientific">Pelagomonas calceolata</name>
    <dbReference type="NCBI Taxonomy" id="35677"/>
    <lineage>
        <taxon>Eukaryota</taxon>
        <taxon>Sar</taxon>
        <taxon>Stramenopiles</taxon>
        <taxon>Ochrophyta</taxon>
        <taxon>Pelagophyceae</taxon>
        <taxon>Pelagomonadales</taxon>
        <taxon>Pelagomonadaceae</taxon>
        <taxon>Pelagomonas</taxon>
    </lineage>
</organism>
<evidence type="ECO:0000313" key="1">
    <source>
        <dbReference type="EMBL" id="CAH0376384.1"/>
    </source>
</evidence>
<feature type="non-terminal residue" evidence="1">
    <location>
        <position position="1"/>
    </location>
</feature>
<sequence>EGPGPRRGKSSLCQCALPKKKPIPTSRVHEVHTRREFGRASVIRSGAPSARASARSVPRLVGPVGVRRAARTPPTHATGMPVAANERICALTRTAVS</sequence>
<protein>
    <submittedName>
        <fullName evidence="1">Uncharacterized protein</fullName>
    </submittedName>
</protein>
<keyword evidence="2" id="KW-1185">Reference proteome</keyword>
<reference evidence="1" key="1">
    <citation type="submission" date="2021-11" db="EMBL/GenBank/DDBJ databases">
        <authorList>
            <consortium name="Genoscope - CEA"/>
            <person name="William W."/>
        </authorList>
    </citation>
    <scope>NUCLEOTIDE SEQUENCE</scope>
</reference>
<comment type="caution">
    <text evidence="1">The sequence shown here is derived from an EMBL/GenBank/DDBJ whole genome shotgun (WGS) entry which is preliminary data.</text>
</comment>
<dbReference type="EMBL" id="CAKKNE010000005">
    <property type="protein sequence ID" value="CAH0376384.1"/>
    <property type="molecule type" value="Genomic_DNA"/>
</dbReference>
<dbReference type="Proteomes" id="UP000789595">
    <property type="component" value="Unassembled WGS sequence"/>
</dbReference>
<gene>
    <name evidence="1" type="ORF">PECAL_5P09630</name>
</gene>